<accession>A0A1I4ZU24</accession>
<organism evidence="1 2">
    <name type="scientific">Salegentibacter flavus</name>
    <dbReference type="NCBI Taxonomy" id="287099"/>
    <lineage>
        <taxon>Bacteria</taxon>
        <taxon>Pseudomonadati</taxon>
        <taxon>Bacteroidota</taxon>
        <taxon>Flavobacteriia</taxon>
        <taxon>Flavobacteriales</taxon>
        <taxon>Flavobacteriaceae</taxon>
        <taxon>Salegentibacter</taxon>
    </lineage>
</organism>
<sequence>MIYAVKHNKVDRNQFKLNEDSLTSSVFERLRYLPKEMFHHILEKALYDTIPGLDLTSMESVEYWPNWSAEETSNSNHVQPDVFIRTRKSDIIIETKRYDIKQQDPFQWKNQVIAYHTEYGEEKELIYIALGGLNSNKTEPVLHDYYTTKIYKCKWRRILHVVKEVLYRLESSYDLTYNHTAIHNILSDIVLSFGMYGFFTGEWLERFIKPESISISNLNRMQDINNISEWKN</sequence>
<dbReference type="STRING" id="287099.SAMN05660413_01523"/>
<name>A0A1I4ZU24_9FLAO</name>
<dbReference type="RefSeq" id="WP_093407891.1">
    <property type="nucleotide sequence ID" value="NZ_FOVL01000007.1"/>
</dbReference>
<evidence type="ECO:0008006" key="3">
    <source>
        <dbReference type="Google" id="ProtNLM"/>
    </source>
</evidence>
<evidence type="ECO:0000313" key="1">
    <source>
        <dbReference type="EMBL" id="SFN53742.1"/>
    </source>
</evidence>
<reference evidence="1 2" key="1">
    <citation type="submission" date="2016-10" db="EMBL/GenBank/DDBJ databases">
        <authorList>
            <person name="de Groot N.N."/>
        </authorList>
    </citation>
    <scope>NUCLEOTIDE SEQUENCE [LARGE SCALE GENOMIC DNA]</scope>
    <source>
        <strain evidence="1 2">DSM 17794</strain>
    </source>
</reference>
<protein>
    <recommendedName>
        <fullName evidence="3">PD-(D/E)XK nuclease superfamily protein</fullName>
    </recommendedName>
</protein>
<dbReference type="EMBL" id="FOVL01000007">
    <property type="protein sequence ID" value="SFN53742.1"/>
    <property type="molecule type" value="Genomic_DNA"/>
</dbReference>
<evidence type="ECO:0000313" key="2">
    <source>
        <dbReference type="Proteomes" id="UP000199153"/>
    </source>
</evidence>
<proteinExistence type="predicted"/>
<keyword evidence="2" id="KW-1185">Reference proteome</keyword>
<dbReference type="OrthoDB" id="1082859at2"/>
<gene>
    <name evidence="1" type="ORF">SAMN05660413_01523</name>
</gene>
<dbReference type="Proteomes" id="UP000199153">
    <property type="component" value="Unassembled WGS sequence"/>
</dbReference>
<dbReference type="AlphaFoldDB" id="A0A1I4ZU24"/>